<dbReference type="InterPro" id="IPR011009">
    <property type="entry name" value="Kinase-like_dom_sf"/>
</dbReference>
<organism evidence="3 4">
    <name type="scientific">Streptomyces halobius</name>
    <dbReference type="NCBI Taxonomy" id="2879846"/>
    <lineage>
        <taxon>Bacteria</taxon>
        <taxon>Bacillati</taxon>
        <taxon>Actinomycetota</taxon>
        <taxon>Actinomycetes</taxon>
        <taxon>Kitasatosporales</taxon>
        <taxon>Streptomycetaceae</taxon>
        <taxon>Streptomyces</taxon>
    </lineage>
</organism>
<evidence type="ECO:0000259" key="2">
    <source>
        <dbReference type="Pfam" id="PF01636"/>
    </source>
</evidence>
<evidence type="ECO:0000313" key="3">
    <source>
        <dbReference type="EMBL" id="UQA92483.1"/>
    </source>
</evidence>
<keyword evidence="4" id="KW-1185">Reference proteome</keyword>
<feature type="domain" description="Aminoglycoside phosphotransferase" evidence="2">
    <location>
        <begin position="156"/>
        <end position="220"/>
    </location>
</feature>
<dbReference type="InterPro" id="IPR051678">
    <property type="entry name" value="AGP_Transferase"/>
</dbReference>
<sequence length="257" mass="27754">MNGIDGRLPPEARDITTGQANRVWSVDGPTPYILKHYDDPARAANEAAALRLLATHRAPAPQLLAASQGNTPPWTAQNAIYAKLCPQISSWRSLPNPWLPSTASLAPTSAASLAPDDTATGPTTPTTNCTCTRRPPRPCSPRPDCSTRKSMSGGAVQPVLLHHDLQPGHLLRKPDGSRLLIDWELAIFGDEKSDLGRLAVRLGLDDPTPVLALANRPGPTAEGRIQLYWHIHLLADAALSTDPVIRERAAARLSRRR</sequence>
<reference evidence="3" key="1">
    <citation type="submission" date="2021-10" db="EMBL/GenBank/DDBJ databases">
        <title>Streptomyces nigrumlapis sp.nov.,an antimicrobial producing actinobacterium isolated from Black Gobi rocks.</title>
        <authorList>
            <person name="Wen Y."/>
            <person name="Zhang W."/>
            <person name="Liu X.G."/>
        </authorList>
    </citation>
    <scope>NUCLEOTIDE SEQUENCE</scope>
    <source>
        <strain evidence="3">ST13-2-2</strain>
    </source>
</reference>
<evidence type="ECO:0000256" key="1">
    <source>
        <dbReference type="SAM" id="MobiDB-lite"/>
    </source>
</evidence>
<proteinExistence type="predicted"/>
<evidence type="ECO:0000313" key="4">
    <source>
        <dbReference type="Proteomes" id="UP000830115"/>
    </source>
</evidence>
<dbReference type="SUPFAM" id="SSF56112">
    <property type="entry name" value="Protein kinase-like (PK-like)"/>
    <property type="match status" value="1"/>
</dbReference>
<protein>
    <submittedName>
        <fullName evidence="3">Phosphotransferase</fullName>
    </submittedName>
</protein>
<dbReference type="EMBL" id="CP086322">
    <property type="protein sequence ID" value="UQA92483.1"/>
    <property type="molecule type" value="Genomic_DNA"/>
</dbReference>
<dbReference type="PANTHER" id="PTHR21310:SF40">
    <property type="entry name" value="AMINOGLYCOSIDE PHOSPHOTRANSFERASE DOMAIN-CONTAINING PROTEIN-RELATED"/>
    <property type="match status" value="1"/>
</dbReference>
<dbReference type="RefSeq" id="WP_248863344.1">
    <property type="nucleotide sequence ID" value="NZ_CP086322.1"/>
</dbReference>
<gene>
    <name evidence="3" type="ORF">K9S39_12125</name>
</gene>
<dbReference type="InterPro" id="IPR002575">
    <property type="entry name" value="Aminoglycoside_PTrfase"/>
</dbReference>
<name>A0ABY4M464_9ACTN</name>
<dbReference type="Gene3D" id="3.90.1200.10">
    <property type="match status" value="1"/>
</dbReference>
<feature type="compositionally biased region" description="Low complexity" evidence="1">
    <location>
        <begin position="109"/>
        <end position="133"/>
    </location>
</feature>
<feature type="domain" description="Aminoglycoside phosphotransferase" evidence="2">
    <location>
        <begin position="13"/>
        <end position="76"/>
    </location>
</feature>
<dbReference type="PANTHER" id="PTHR21310">
    <property type="entry name" value="AMINOGLYCOSIDE PHOSPHOTRANSFERASE-RELATED-RELATED"/>
    <property type="match status" value="1"/>
</dbReference>
<dbReference type="Proteomes" id="UP000830115">
    <property type="component" value="Chromosome"/>
</dbReference>
<accession>A0ABY4M464</accession>
<feature type="region of interest" description="Disordered" evidence="1">
    <location>
        <begin position="109"/>
        <end position="151"/>
    </location>
</feature>
<dbReference type="Pfam" id="PF01636">
    <property type="entry name" value="APH"/>
    <property type="match status" value="2"/>
</dbReference>